<evidence type="ECO:0000259" key="2">
    <source>
        <dbReference type="Pfam" id="PF03551"/>
    </source>
</evidence>
<organism evidence="4 5">
    <name type="scientific">Streptosporangium saharense</name>
    <dbReference type="NCBI Taxonomy" id="1706840"/>
    <lineage>
        <taxon>Bacteria</taxon>
        <taxon>Bacillati</taxon>
        <taxon>Actinomycetota</taxon>
        <taxon>Actinomycetes</taxon>
        <taxon>Streptosporangiales</taxon>
        <taxon>Streptosporangiaceae</taxon>
        <taxon>Streptosporangium</taxon>
    </lineage>
</organism>
<protein>
    <submittedName>
        <fullName evidence="4">DNA-binding PadR family transcriptional regulator</fullName>
    </submittedName>
</protein>
<comment type="caution">
    <text evidence="4">The sequence shown here is derived from an EMBL/GenBank/DDBJ whole genome shotgun (WGS) entry which is preliminary data.</text>
</comment>
<keyword evidence="1" id="KW-0175">Coiled coil</keyword>
<dbReference type="InterPro" id="IPR036388">
    <property type="entry name" value="WH-like_DNA-bd_sf"/>
</dbReference>
<evidence type="ECO:0000256" key="1">
    <source>
        <dbReference type="SAM" id="Coils"/>
    </source>
</evidence>
<name>A0A7W7VSE8_9ACTN</name>
<dbReference type="PANTHER" id="PTHR43252">
    <property type="entry name" value="TRANSCRIPTIONAL REGULATOR YQJI"/>
    <property type="match status" value="1"/>
</dbReference>
<keyword evidence="5" id="KW-1185">Reference proteome</keyword>
<evidence type="ECO:0000313" key="5">
    <source>
        <dbReference type="Proteomes" id="UP000552644"/>
    </source>
</evidence>
<dbReference type="InterPro" id="IPR005149">
    <property type="entry name" value="Tscrpt_reg_PadR_N"/>
</dbReference>
<accession>A0A7W7VSE8</accession>
<dbReference type="GO" id="GO:0003677">
    <property type="term" value="F:DNA binding"/>
    <property type="evidence" value="ECO:0007669"/>
    <property type="project" value="UniProtKB-KW"/>
</dbReference>
<dbReference type="Gene3D" id="1.10.10.10">
    <property type="entry name" value="Winged helix-like DNA-binding domain superfamily/Winged helix DNA-binding domain"/>
    <property type="match status" value="1"/>
</dbReference>
<dbReference type="SUPFAM" id="SSF46785">
    <property type="entry name" value="Winged helix' DNA-binding domain"/>
    <property type="match status" value="1"/>
</dbReference>
<dbReference type="Proteomes" id="UP000552644">
    <property type="component" value="Unassembled WGS sequence"/>
</dbReference>
<reference evidence="4 5" key="1">
    <citation type="submission" date="2020-08" db="EMBL/GenBank/DDBJ databases">
        <title>Genomic Encyclopedia of Type Strains, Phase III (KMG-III): the genomes of soil and plant-associated and newly described type strains.</title>
        <authorList>
            <person name="Whitman W."/>
        </authorList>
    </citation>
    <scope>NUCLEOTIDE SEQUENCE [LARGE SCALE GENOMIC DNA]</scope>
    <source>
        <strain evidence="4 5">CECT 8840</strain>
    </source>
</reference>
<dbReference type="Pfam" id="PF10400">
    <property type="entry name" value="Vir_act_alpha_C"/>
    <property type="match status" value="1"/>
</dbReference>
<keyword evidence="4" id="KW-0238">DNA-binding</keyword>
<dbReference type="EMBL" id="JACHJP010000015">
    <property type="protein sequence ID" value="MBB4920683.1"/>
    <property type="molecule type" value="Genomic_DNA"/>
</dbReference>
<dbReference type="RefSeq" id="WP_184725219.1">
    <property type="nucleotide sequence ID" value="NZ_JACHJP010000015.1"/>
</dbReference>
<dbReference type="InterPro" id="IPR036390">
    <property type="entry name" value="WH_DNA-bd_sf"/>
</dbReference>
<dbReference type="AlphaFoldDB" id="A0A7W7VSE8"/>
<sequence length="254" mass="28945">MTSTLGYAILTALARRSRSGYELATTMGHPLGCFWTARHSQIHPELQRLVAAELVTFEQVPGPGPQRKKIYSITRRGKKALREWVVEPPQARPERDELLLKSYAAWLADPAELVKLFQVQLEEHERRLAAYEDERSSFTNAPGRESRRFGDYATLWYGISYENHRIAWCHWMIDQLTRSRRPSPGPQLTTDLCPSQEPQFSLSEAQEPQLCLSQEPQFGKELCPSLELRLSAPLEPQFSASLYPSCEATNPSES</sequence>
<evidence type="ECO:0000259" key="3">
    <source>
        <dbReference type="Pfam" id="PF10400"/>
    </source>
</evidence>
<dbReference type="InterPro" id="IPR018309">
    <property type="entry name" value="Tscrpt_reg_PadR_C"/>
</dbReference>
<feature type="coiled-coil region" evidence="1">
    <location>
        <begin position="114"/>
        <end position="141"/>
    </location>
</feature>
<dbReference type="Gene3D" id="6.10.140.190">
    <property type="match status" value="1"/>
</dbReference>
<feature type="domain" description="Transcription regulator PadR N-terminal" evidence="2">
    <location>
        <begin position="9"/>
        <end position="83"/>
    </location>
</feature>
<evidence type="ECO:0000313" key="4">
    <source>
        <dbReference type="EMBL" id="MBB4920683.1"/>
    </source>
</evidence>
<dbReference type="Pfam" id="PF03551">
    <property type="entry name" value="PadR"/>
    <property type="match status" value="1"/>
</dbReference>
<feature type="domain" description="Transcription regulator PadR C-terminal" evidence="3">
    <location>
        <begin position="95"/>
        <end position="176"/>
    </location>
</feature>
<dbReference type="PANTHER" id="PTHR43252:SF4">
    <property type="entry name" value="TRANSCRIPTIONAL REGULATORY PROTEIN"/>
    <property type="match status" value="1"/>
</dbReference>
<proteinExistence type="predicted"/>
<gene>
    <name evidence="4" type="ORF">FHS44_007834</name>
</gene>